<dbReference type="EMBL" id="PDJJ01000001">
    <property type="protein sequence ID" value="PFG44151.1"/>
    <property type="molecule type" value="Genomic_DNA"/>
</dbReference>
<name>A0A2A9F045_9MICO</name>
<evidence type="ECO:0000313" key="2">
    <source>
        <dbReference type="Proteomes" id="UP000224130"/>
    </source>
</evidence>
<dbReference type="AlphaFoldDB" id="A0A2A9F045"/>
<dbReference type="Proteomes" id="UP000224130">
    <property type="component" value="Unassembled WGS sequence"/>
</dbReference>
<organism evidence="1 2">
    <name type="scientific">Isoptericola jiangsuensis</name>
    <dbReference type="NCBI Taxonomy" id="548579"/>
    <lineage>
        <taxon>Bacteria</taxon>
        <taxon>Bacillati</taxon>
        <taxon>Actinomycetota</taxon>
        <taxon>Actinomycetes</taxon>
        <taxon>Micrococcales</taxon>
        <taxon>Promicromonosporaceae</taxon>
        <taxon>Isoptericola</taxon>
    </lineage>
</organism>
<proteinExistence type="predicted"/>
<gene>
    <name evidence="1" type="ORF">ATJ88_2869</name>
</gene>
<sequence>MRAATTAILDAYSDLAKAFTDYAECDLPSVHMARASATSDPDARAAHMRAFAASAGIPMGVFA</sequence>
<reference evidence="1 2" key="1">
    <citation type="submission" date="2017-10" db="EMBL/GenBank/DDBJ databases">
        <title>Sequencing the genomes of 1000 actinobacteria strains.</title>
        <authorList>
            <person name="Klenk H.-P."/>
        </authorList>
    </citation>
    <scope>NUCLEOTIDE SEQUENCE [LARGE SCALE GENOMIC DNA]</scope>
    <source>
        <strain evidence="1 2">DSM 21863</strain>
    </source>
</reference>
<keyword evidence="2" id="KW-1185">Reference proteome</keyword>
<comment type="caution">
    <text evidence="1">The sequence shown here is derived from an EMBL/GenBank/DDBJ whole genome shotgun (WGS) entry which is preliminary data.</text>
</comment>
<protein>
    <submittedName>
        <fullName evidence="1">Uncharacterized protein</fullName>
    </submittedName>
</protein>
<evidence type="ECO:0000313" key="1">
    <source>
        <dbReference type="EMBL" id="PFG44151.1"/>
    </source>
</evidence>
<accession>A0A2A9F045</accession>